<evidence type="ECO:0000313" key="3">
    <source>
        <dbReference type="Proteomes" id="UP000556329"/>
    </source>
</evidence>
<feature type="domain" description="Integrase catalytic" evidence="1">
    <location>
        <begin position="5"/>
        <end position="42"/>
    </location>
</feature>
<evidence type="ECO:0000259" key="1">
    <source>
        <dbReference type="Pfam" id="PF13683"/>
    </source>
</evidence>
<dbReference type="EMBL" id="JACHEF010000016">
    <property type="protein sequence ID" value="MBB6414216.1"/>
    <property type="molecule type" value="Genomic_DNA"/>
</dbReference>
<name>A0A841PGD7_9HYPH</name>
<protein>
    <recommendedName>
        <fullName evidence="1">Integrase catalytic domain-containing protein</fullName>
    </recommendedName>
</protein>
<dbReference type="Pfam" id="PF13683">
    <property type="entry name" value="rve_3"/>
    <property type="match status" value="1"/>
</dbReference>
<dbReference type="Proteomes" id="UP000556329">
    <property type="component" value="Unassembled WGS sequence"/>
</dbReference>
<dbReference type="InterPro" id="IPR001584">
    <property type="entry name" value="Integrase_cat-core"/>
</dbReference>
<proteinExistence type="predicted"/>
<accession>A0A841PGD7</accession>
<organism evidence="2 3">
    <name type="scientific">Mesorhizobium sangaii</name>
    <dbReference type="NCBI Taxonomy" id="505389"/>
    <lineage>
        <taxon>Bacteria</taxon>
        <taxon>Pseudomonadati</taxon>
        <taxon>Pseudomonadota</taxon>
        <taxon>Alphaproteobacteria</taxon>
        <taxon>Hyphomicrobiales</taxon>
        <taxon>Phyllobacteriaceae</taxon>
        <taxon>Mesorhizobium</taxon>
    </lineage>
</organism>
<gene>
    <name evidence="2" type="ORF">HNQ71_006925</name>
</gene>
<dbReference type="GO" id="GO:0015074">
    <property type="term" value="P:DNA integration"/>
    <property type="evidence" value="ECO:0007669"/>
    <property type="project" value="InterPro"/>
</dbReference>
<evidence type="ECO:0000313" key="2">
    <source>
        <dbReference type="EMBL" id="MBB6414216.1"/>
    </source>
</evidence>
<comment type="caution">
    <text evidence="2">The sequence shown here is derived from an EMBL/GenBank/DDBJ whole genome shotgun (WGS) entry which is preliminary data.</text>
</comment>
<dbReference type="AlphaFoldDB" id="A0A841PGD7"/>
<reference evidence="2 3" key="1">
    <citation type="submission" date="2020-08" db="EMBL/GenBank/DDBJ databases">
        <title>Genomic Encyclopedia of Type Strains, Phase IV (KMG-IV): sequencing the most valuable type-strain genomes for metagenomic binning, comparative biology and taxonomic classification.</title>
        <authorList>
            <person name="Goeker M."/>
        </authorList>
    </citation>
    <scope>NUCLEOTIDE SEQUENCE [LARGE SCALE GENOMIC DNA]</scope>
    <source>
        <strain evidence="2 3">DSM 100039</strain>
    </source>
</reference>
<sequence length="82" mass="9060">MGRVRVEWHYIVPGKPMQNASIEGFDGRRDELLNETLFNSLSLVPGPDGAATTTARGSSLRNVEAPSLLIQILKGQARWRGR</sequence>
<keyword evidence="3" id="KW-1185">Reference proteome</keyword>